<feature type="transmembrane region" description="Helical" evidence="7">
    <location>
        <begin position="314"/>
        <end position="334"/>
    </location>
</feature>
<evidence type="ECO:0000259" key="8">
    <source>
        <dbReference type="Pfam" id="PF00482"/>
    </source>
</evidence>
<reference evidence="9 10" key="1">
    <citation type="journal article" date="2016" name="Front. Microbiol.">
        <title>Comprehensive Phylogenetic Analysis of Bovine Non-aureus Staphylococci Species Based on Whole-Genome Sequencing.</title>
        <authorList>
            <person name="Naushad S."/>
            <person name="Barkema H.W."/>
            <person name="Luby C."/>
            <person name="Condas L.A."/>
            <person name="Nobrega D.B."/>
            <person name="Carson D.A."/>
            <person name="De Buck J."/>
        </authorList>
    </citation>
    <scope>NUCLEOTIDE SEQUENCE [LARGE SCALE GENOMIC DNA]</scope>
    <source>
        <strain evidence="9 10">SNUC 3829</strain>
    </source>
</reference>
<evidence type="ECO:0000256" key="6">
    <source>
        <dbReference type="ARBA" id="ARBA00023136"/>
    </source>
</evidence>
<dbReference type="PANTHER" id="PTHR30012:SF0">
    <property type="entry name" value="TYPE II SECRETION SYSTEM PROTEIN F-RELATED"/>
    <property type="match status" value="1"/>
</dbReference>
<dbReference type="AlphaFoldDB" id="A0A2T4LQ03"/>
<keyword evidence="4 7" id="KW-0812">Transmembrane</keyword>
<evidence type="ECO:0000256" key="2">
    <source>
        <dbReference type="ARBA" id="ARBA00005745"/>
    </source>
</evidence>
<sequence>MLISEKNQIDLLQRLHDLLQHGFTLSESFKFLLQHIKIKSPKLISLINTRLDQGAQCYEILSLLKYPKIIIMLIYFSELFSELTSTLPHAKDYLIRNNKAKQQLIRTLQYPLLLITIFIGMLIILNHTIIPEFQALYNSFDVEISKTQLILSSILIYLPKTLLIITLNCLIFSYLFYKITKKLSINLKYRIILKIPILRTFFKFYKTYRLSTEFALFYKNGVTLQSIVDIYSKQKNDTYLIYLARKLATGSQSGHKLSEILKKISCFEEGLINFIEEGEKTGKLDIELKLYSEIIFTKIERYLQLLIKFIQPTIFIMLGILIISLYLVIMLPMFDLMQTIK</sequence>
<gene>
    <name evidence="9" type="ORF">BUY34_11355</name>
</gene>
<dbReference type="Pfam" id="PF00482">
    <property type="entry name" value="T2SSF"/>
    <property type="match status" value="2"/>
</dbReference>
<dbReference type="Proteomes" id="UP000241208">
    <property type="component" value="Unassembled WGS sequence"/>
</dbReference>
<dbReference type="InterPro" id="IPR003004">
    <property type="entry name" value="GspF/PilC"/>
</dbReference>
<evidence type="ECO:0000313" key="10">
    <source>
        <dbReference type="Proteomes" id="UP000241208"/>
    </source>
</evidence>
<keyword evidence="3" id="KW-1003">Cell membrane</keyword>
<protein>
    <submittedName>
        <fullName evidence="9">Competence protein ComG</fullName>
    </submittedName>
</protein>
<evidence type="ECO:0000256" key="7">
    <source>
        <dbReference type="SAM" id="Phobius"/>
    </source>
</evidence>
<organism evidence="9 10">
    <name type="scientific">Staphylococcus cohnii</name>
    <dbReference type="NCBI Taxonomy" id="29382"/>
    <lineage>
        <taxon>Bacteria</taxon>
        <taxon>Bacillati</taxon>
        <taxon>Bacillota</taxon>
        <taxon>Bacilli</taxon>
        <taxon>Bacillales</taxon>
        <taxon>Staphylococcaceae</taxon>
        <taxon>Staphylococcus</taxon>
        <taxon>Staphylococcus cohnii species complex</taxon>
    </lineage>
</organism>
<dbReference type="InterPro" id="IPR047692">
    <property type="entry name" value="T4P_ComGB"/>
</dbReference>
<name>A0A2T4LQ03_9STAP</name>
<comment type="similarity">
    <text evidence="2">Belongs to the GSP F family.</text>
</comment>
<accession>A0A2T4LQ03</accession>
<feature type="domain" description="Type II secretion system protein GspF" evidence="8">
    <location>
        <begin position="12"/>
        <end position="126"/>
    </location>
</feature>
<evidence type="ECO:0000256" key="3">
    <source>
        <dbReference type="ARBA" id="ARBA00022475"/>
    </source>
</evidence>
<dbReference type="STRING" id="29382.BZ166_10660"/>
<evidence type="ECO:0000256" key="4">
    <source>
        <dbReference type="ARBA" id="ARBA00022692"/>
    </source>
</evidence>
<feature type="transmembrane region" description="Helical" evidence="7">
    <location>
        <begin position="108"/>
        <end position="130"/>
    </location>
</feature>
<comment type="caution">
    <text evidence="9">The sequence shown here is derived from an EMBL/GenBank/DDBJ whole genome shotgun (WGS) entry which is preliminary data.</text>
</comment>
<evidence type="ECO:0000313" key="9">
    <source>
        <dbReference type="EMBL" id="PTF63941.1"/>
    </source>
</evidence>
<dbReference type="PRINTS" id="PR00812">
    <property type="entry name" value="BCTERIALGSPF"/>
</dbReference>
<feature type="domain" description="Type II secretion system protein GspF" evidence="8">
    <location>
        <begin position="212"/>
        <end position="332"/>
    </location>
</feature>
<dbReference type="InterPro" id="IPR042094">
    <property type="entry name" value="T2SS_GspF_sf"/>
</dbReference>
<dbReference type="GO" id="GO:0005886">
    <property type="term" value="C:plasma membrane"/>
    <property type="evidence" value="ECO:0007669"/>
    <property type="project" value="UniProtKB-SubCell"/>
</dbReference>
<evidence type="ECO:0000256" key="1">
    <source>
        <dbReference type="ARBA" id="ARBA00004651"/>
    </source>
</evidence>
<keyword evidence="5 7" id="KW-1133">Transmembrane helix</keyword>
<comment type="subcellular location">
    <subcellularLocation>
        <location evidence="1">Cell membrane</location>
        <topology evidence="1">Multi-pass membrane protein</topology>
    </subcellularLocation>
</comment>
<dbReference type="NCBIfam" id="NF041012">
    <property type="entry name" value="T4P_ComGB"/>
    <property type="match status" value="1"/>
</dbReference>
<proteinExistence type="inferred from homology"/>
<dbReference type="PANTHER" id="PTHR30012">
    <property type="entry name" value="GENERAL SECRETION PATHWAY PROTEIN"/>
    <property type="match status" value="1"/>
</dbReference>
<dbReference type="EMBL" id="PYZR01000170">
    <property type="protein sequence ID" value="PTF63941.1"/>
    <property type="molecule type" value="Genomic_DNA"/>
</dbReference>
<dbReference type="InterPro" id="IPR018076">
    <property type="entry name" value="T2SS_GspF_dom"/>
</dbReference>
<evidence type="ECO:0000256" key="5">
    <source>
        <dbReference type="ARBA" id="ARBA00022989"/>
    </source>
</evidence>
<feature type="transmembrane region" description="Helical" evidence="7">
    <location>
        <begin position="150"/>
        <end position="177"/>
    </location>
</feature>
<keyword evidence="6 7" id="KW-0472">Membrane</keyword>
<dbReference type="Gene3D" id="1.20.81.30">
    <property type="entry name" value="Type II secretion system (T2SS), domain F"/>
    <property type="match status" value="2"/>
</dbReference>